<evidence type="ECO:0000313" key="5">
    <source>
        <dbReference type="EMBL" id="OGK16440.1"/>
    </source>
</evidence>
<dbReference type="EMBL" id="MFZF01000016">
    <property type="protein sequence ID" value="OGK16440.1"/>
    <property type="molecule type" value="Genomic_DNA"/>
</dbReference>
<keyword evidence="3 4" id="KW-0411">Iron-sulfur</keyword>
<keyword evidence="2 4" id="KW-0408">Iron</keyword>
<dbReference type="InterPro" id="IPR001080">
    <property type="entry name" value="3Fe4S_ferredoxin"/>
</dbReference>
<gene>
    <name evidence="5" type="ORF">A2690_03775</name>
</gene>
<dbReference type="GO" id="GO:0009055">
    <property type="term" value="F:electron transfer activity"/>
    <property type="evidence" value="ECO:0007669"/>
    <property type="project" value="UniProtKB-UniRule"/>
</dbReference>
<dbReference type="Pfam" id="PF13459">
    <property type="entry name" value="Fer4_15"/>
    <property type="match status" value="1"/>
</dbReference>
<keyword evidence="1 4" id="KW-0479">Metal-binding</keyword>
<protein>
    <recommendedName>
        <fullName evidence="4">Ferredoxin</fullName>
    </recommendedName>
</protein>
<reference evidence="5 6" key="1">
    <citation type="journal article" date="2016" name="Nat. Commun.">
        <title>Thousands of microbial genomes shed light on interconnected biogeochemical processes in an aquifer system.</title>
        <authorList>
            <person name="Anantharaman K."/>
            <person name="Brown C.T."/>
            <person name="Hug L.A."/>
            <person name="Sharon I."/>
            <person name="Castelle C.J."/>
            <person name="Probst A.J."/>
            <person name="Thomas B.C."/>
            <person name="Singh A."/>
            <person name="Wilkins M.J."/>
            <person name="Karaoz U."/>
            <person name="Brodie E.L."/>
            <person name="Williams K.H."/>
            <person name="Hubbard S.S."/>
            <person name="Banfield J.F."/>
        </authorList>
    </citation>
    <scope>NUCLEOTIDE SEQUENCE [LARGE SCALE GENOMIC DNA]</scope>
</reference>
<dbReference type="AlphaFoldDB" id="A0A1F7GBX4"/>
<dbReference type="PRINTS" id="PR00352">
    <property type="entry name" value="3FE4SFRDOXIN"/>
</dbReference>
<evidence type="ECO:0000256" key="3">
    <source>
        <dbReference type="ARBA" id="ARBA00023014"/>
    </source>
</evidence>
<evidence type="ECO:0000313" key="6">
    <source>
        <dbReference type="Proteomes" id="UP000178372"/>
    </source>
</evidence>
<sequence length="88" mass="9724">MKLKDPKNPSGPVKIGKYKVWIERDLCIGAATCLAIAPRAYKLDKDAKAIFLDSCDNESIETIVDSARGCPTAAIIIEDENDKRIYPK</sequence>
<comment type="function">
    <text evidence="4">Ferredoxins are iron-sulfur proteins that transfer electrons in a wide variety of metabolic reactions.</text>
</comment>
<evidence type="ECO:0000256" key="4">
    <source>
        <dbReference type="RuleBase" id="RU368020"/>
    </source>
</evidence>
<organism evidence="5 6">
    <name type="scientific">Candidatus Roizmanbacteria bacterium RIFCSPHIGHO2_01_FULL_39_12b</name>
    <dbReference type="NCBI Taxonomy" id="1802030"/>
    <lineage>
        <taxon>Bacteria</taxon>
        <taxon>Candidatus Roizmaniibacteriota</taxon>
    </lineage>
</organism>
<evidence type="ECO:0000256" key="2">
    <source>
        <dbReference type="ARBA" id="ARBA00023004"/>
    </source>
</evidence>
<evidence type="ECO:0000256" key="1">
    <source>
        <dbReference type="ARBA" id="ARBA00022723"/>
    </source>
</evidence>
<dbReference type="Proteomes" id="UP000178372">
    <property type="component" value="Unassembled WGS sequence"/>
</dbReference>
<keyword evidence="4" id="KW-0813">Transport</keyword>
<comment type="caution">
    <text evidence="5">The sequence shown here is derived from an EMBL/GenBank/DDBJ whole genome shotgun (WGS) entry which is preliminary data.</text>
</comment>
<accession>A0A1F7GBX4</accession>
<keyword evidence="4" id="KW-0249">Electron transport</keyword>
<dbReference type="GO" id="GO:0051536">
    <property type="term" value="F:iron-sulfur cluster binding"/>
    <property type="evidence" value="ECO:0007669"/>
    <property type="project" value="UniProtKB-KW"/>
</dbReference>
<dbReference type="GO" id="GO:0005506">
    <property type="term" value="F:iron ion binding"/>
    <property type="evidence" value="ECO:0007669"/>
    <property type="project" value="UniProtKB-UniRule"/>
</dbReference>
<name>A0A1F7GBX4_9BACT</name>
<proteinExistence type="predicted"/>
<dbReference type="SUPFAM" id="SSF54862">
    <property type="entry name" value="4Fe-4S ferredoxins"/>
    <property type="match status" value="1"/>
</dbReference>
<dbReference type="Gene3D" id="3.30.70.20">
    <property type="match status" value="1"/>
</dbReference>